<dbReference type="AlphaFoldDB" id="A0A9Q0ND84"/>
<feature type="signal peptide" evidence="1">
    <location>
        <begin position="1"/>
        <end position="18"/>
    </location>
</feature>
<gene>
    <name evidence="2" type="ORF">Bhyg_03344</name>
</gene>
<keyword evidence="1" id="KW-0732">Signal</keyword>
<keyword evidence="3" id="KW-1185">Reference proteome</keyword>
<name>A0A9Q0ND84_9DIPT</name>
<comment type="caution">
    <text evidence="2">The sequence shown here is derived from an EMBL/GenBank/DDBJ whole genome shotgun (WGS) entry which is preliminary data.</text>
</comment>
<evidence type="ECO:0000313" key="3">
    <source>
        <dbReference type="Proteomes" id="UP001151699"/>
    </source>
</evidence>
<organism evidence="2 3">
    <name type="scientific">Pseudolycoriella hygida</name>
    <dbReference type="NCBI Taxonomy" id="35572"/>
    <lineage>
        <taxon>Eukaryota</taxon>
        <taxon>Metazoa</taxon>
        <taxon>Ecdysozoa</taxon>
        <taxon>Arthropoda</taxon>
        <taxon>Hexapoda</taxon>
        <taxon>Insecta</taxon>
        <taxon>Pterygota</taxon>
        <taxon>Neoptera</taxon>
        <taxon>Endopterygota</taxon>
        <taxon>Diptera</taxon>
        <taxon>Nematocera</taxon>
        <taxon>Sciaroidea</taxon>
        <taxon>Sciaridae</taxon>
        <taxon>Pseudolycoriella</taxon>
    </lineage>
</organism>
<evidence type="ECO:0000313" key="2">
    <source>
        <dbReference type="EMBL" id="KAJ6648119.1"/>
    </source>
</evidence>
<evidence type="ECO:0000256" key="1">
    <source>
        <dbReference type="SAM" id="SignalP"/>
    </source>
</evidence>
<dbReference type="Proteomes" id="UP001151699">
    <property type="component" value="Chromosome A"/>
</dbReference>
<proteinExistence type="predicted"/>
<dbReference type="EMBL" id="WJQU01000001">
    <property type="protein sequence ID" value="KAJ6648119.1"/>
    <property type="molecule type" value="Genomic_DNA"/>
</dbReference>
<sequence length="357" mass="40240">MLLKLLLASVVLLKVANGQNEDHQVSFSVEKVWQSYSKNEKLSSCSCNDNAKWKEGVQKYFTGTRKATWNFRGPSYDLADNVMWTKENFFTKLMYFANSNSTVLTPSSTAILETMAKCKKLGKSSLVIISEWDKVLSTIIREVKGVVSKFSKHFGTLASAFNDALTCVYCAFSNFMRRFLRCETIECKQEVNYIPIVKKYQILMNTVALIAETIVDNKCNTASPEAYEAETILILIFQFFSLAVQGINSCVQDILFQENGVIAENIWALSESMHYVLLQITPAVAKVVYPFDESIQELLTTLVNVTIAFNTSVKRTSLGVFKGVKITVGEIAENLFKDASEKLRKDRRKILKGCKCN</sequence>
<feature type="chain" id="PRO_5040110465" evidence="1">
    <location>
        <begin position="19"/>
        <end position="357"/>
    </location>
</feature>
<accession>A0A9Q0ND84</accession>
<protein>
    <submittedName>
        <fullName evidence="2">Uncharacterized protein</fullName>
    </submittedName>
</protein>
<reference evidence="2" key="1">
    <citation type="submission" date="2022-07" db="EMBL/GenBank/DDBJ databases">
        <authorList>
            <person name="Trinca V."/>
            <person name="Uliana J.V.C."/>
            <person name="Torres T.T."/>
            <person name="Ward R.J."/>
            <person name="Monesi N."/>
        </authorList>
    </citation>
    <scope>NUCLEOTIDE SEQUENCE</scope>
    <source>
        <strain evidence="2">HSMRA1968</strain>
        <tissue evidence="2">Whole embryos</tissue>
    </source>
</reference>